<evidence type="ECO:0000256" key="4">
    <source>
        <dbReference type="ARBA" id="ARBA00022801"/>
    </source>
</evidence>
<dbReference type="EMBL" id="VCAZ01000003">
    <property type="protein sequence ID" value="TSK16104.1"/>
    <property type="molecule type" value="Genomic_DNA"/>
</dbReference>
<dbReference type="PANTHER" id="PTHR12112">
    <property type="entry name" value="BNIP - RELATED"/>
    <property type="match status" value="1"/>
</dbReference>
<dbReference type="FunFam" id="3.90.1640.10:FF:000004">
    <property type="entry name" value="Prune exopolyphosphatase 1"/>
    <property type="match status" value="1"/>
</dbReference>
<evidence type="ECO:0000256" key="2">
    <source>
        <dbReference type="ARBA" id="ARBA00010331"/>
    </source>
</evidence>
<dbReference type="GO" id="GO:0005737">
    <property type="term" value="C:cytoplasm"/>
    <property type="evidence" value="ECO:0007669"/>
    <property type="project" value="InterPro"/>
</dbReference>
<dbReference type="Pfam" id="PF01368">
    <property type="entry name" value="DHH"/>
    <property type="match status" value="1"/>
</dbReference>
<dbReference type="InterPro" id="IPR038222">
    <property type="entry name" value="DHHA2_dom_sf"/>
</dbReference>
<evidence type="ECO:0000256" key="3">
    <source>
        <dbReference type="ARBA" id="ARBA00022723"/>
    </source>
</evidence>
<dbReference type="Gene3D" id="3.90.1640.10">
    <property type="entry name" value="inorganic pyrophosphatase (n-terminal core)"/>
    <property type="match status" value="1"/>
</dbReference>
<proteinExistence type="inferred from homology"/>
<gene>
    <name evidence="8" type="ORF">Baya_0975</name>
</gene>
<name>A0A556TJS2_BAGYA</name>
<feature type="domain" description="DHHA2" evidence="7">
    <location>
        <begin position="217"/>
        <end position="361"/>
    </location>
</feature>
<protein>
    <submittedName>
        <fullName evidence="8">Exopolyphosphatase PRUNE1</fullName>
    </submittedName>
</protein>
<reference evidence="8 9" key="1">
    <citation type="journal article" date="2019" name="Genome Biol. Evol.">
        <title>Whole-Genome Sequencing of the Giant Devil Catfish, Bagarius yarrelli.</title>
        <authorList>
            <person name="Jiang W."/>
            <person name="Lv Y."/>
            <person name="Cheng L."/>
            <person name="Yang K."/>
            <person name="Chao B."/>
            <person name="Wang X."/>
            <person name="Li Y."/>
            <person name="Pan X."/>
            <person name="You X."/>
            <person name="Zhang Y."/>
            <person name="Yang J."/>
            <person name="Li J."/>
            <person name="Zhang X."/>
            <person name="Liu S."/>
            <person name="Sun C."/>
            <person name="Yang J."/>
            <person name="Shi Q."/>
        </authorList>
    </citation>
    <scope>NUCLEOTIDE SEQUENCE [LARGE SCALE GENOMIC DNA]</scope>
    <source>
        <strain evidence="8">JWS20170419001</strain>
        <tissue evidence="8">Muscle</tissue>
    </source>
</reference>
<keyword evidence="5" id="KW-0464">Manganese</keyword>
<evidence type="ECO:0000256" key="6">
    <source>
        <dbReference type="SAM" id="MobiDB-lite"/>
    </source>
</evidence>
<dbReference type="AlphaFoldDB" id="A0A556TJS2"/>
<comment type="cofactor">
    <cofactor evidence="1">
        <name>Mn(2+)</name>
        <dbReference type="ChEBI" id="CHEBI:29035"/>
    </cofactor>
</comment>
<evidence type="ECO:0000313" key="8">
    <source>
        <dbReference type="EMBL" id="TSK16104.1"/>
    </source>
</evidence>
<comment type="similarity">
    <text evidence="2">Belongs to the PPase class C family. Prune subfamily.</text>
</comment>
<keyword evidence="3" id="KW-0479">Metal-binding</keyword>
<evidence type="ECO:0000313" key="9">
    <source>
        <dbReference type="Proteomes" id="UP000319801"/>
    </source>
</evidence>
<dbReference type="InterPro" id="IPR038763">
    <property type="entry name" value="DHH_sf"/>
</dbReference>
<organism evidence="8 9">
    <name type="scientific">Bagarius yarrelli</name>
    <name type="common">Goonch</name>
    <name type="synonym">Bagrus yarrelli</name>
    <dbReference type="NCBI Taxonomy" id="175774"/>
    <lineage>
        <taxon>Eukaryota</taxon>
        <taxon>Metazoa</taxon>
        <taxon>Chordata</taxon>
        <taxon>Craniata</taxon>
        <taxon>Vertebrata</taxon>
        <taxon>Euteleostomi</taxon>
        <taxon>Actinopterygii</taxon>
        <taxon>Neopterygii</taxon>
        <taxon>Teleostei</taxon>
        <taxon>Ostariophysi</taxon>
        <taxon>Siluriformes</taxon>
        <taxon>Sisoridae</taxon>
        <taxon>Sisorinae</taxon>
        <taxon>Bagarius</taxon>
    </lineage>
</organism>
<dbReference type="Proteomes" id="UP000319801">
    <property type="component" value="Unassembled WGS sequence"/>
</dbReference>
<sequence length="444" mass="49824">METYLKSCRDVLKGHMKNSSGQIHVVMGNEACDIDSMVSAITFAYFLSKTLDSRKAAVPVLNIQRAEFPLRSDGVFLLRESGLSQDYLLFRDEVDLHSLQNLALTLVDHNILPEADRSLEDAVVEVIDHHRLERTPSPFCPITAETVGSCATLVTERIVQKAPELLDQQVAQLLYGTIITDCVNMAPEAGKVTPKDSHYVVLLESRFPKLPPRSMLFQSLQNAKFDVSGLTTEQMLLKDMKTVSGGELKLAVSVIYMTLEDFLQRKCLQQELSEFCQKYNYNLLVAMTISFIDNKEPHRQIAVYSSSTCNRDEVIKALEKARNPNLNLIPMSSPYTDVKAYTQGNTLASRKKVLPIILDFLKDRERKMEQLEDLELEDESTQEQGNSQQCCEDTAMEEDTGVPPTPMNSLVEGCPLDNGLPKINTDVLVEKVRKIVSEEDDDGP</sequence>
<dbReference type="SUPFAM" id="SSF64182">
    <property type="entry name" value="DHH phosphoesterases"/>
    <property type="match status" value="1"/>
</dbReference>
<dbReference type="InterPro" id="IPR004097">
    <property type="entry name" value="DHHA2"/>
</dbReference>
<dbReference type="Pfam" id="PF02833">
    <property type="entry name" value="DHHA2"/>
    <property type="match status" value="1"/>
</dbReference>
<dbReference type="GO" id="GO:0046872">
    <property type="term" value="F:metal ion binding"/>
    <property type="evidence" value="ECO:0007669"/>
    <property type="project" value="UniProtKB-KW"/>
</dbReference>
<keyword evidence="4" id="KW-0378">Hydrolase</keyword>
<dbReference type="OrthoDB" id="374045at2759"/>
<accession>A0A556TJS2</accession>
<dbReference type="InterPro" id="IPR001667">
    <property type="entry name" value="DDH_dom"/>
</dbReference>
<keyword evidence="9" id="KW-1185">Reference proteome</keyword>
<evidence type="ECO:0000256" key="1">
    <source>
        <dbReference type="ARBA" id="ARBA00001936"/>
    </source>
</evidence>
<comment type="caution">
    <text evidence="8">The sequence shown here is derived from an EMBL/GenBank/DDBJ whole genome shotgun (WGS) entry which is preliminary data.</text>
</comment>
<dbReference type="Gene3D" id="3.10.310.20">
    <property type="entry name" value="DHHA2 domain"/>
    <property type="match status" value="1"/>
</dbReference>
<dbReference type="SMART" id="SM01131">
    <property type="entry name" value="DHHA2"/>
    <property type="match status" value="1"/>
</dbReference>
<evidence type="ECO:0000259" key="7">
    <source>
        <dbReference type="SMART" id="SM01131"/>
    </source>
</evidence>
<dbReference type="GO" id="GO:0004309">
    <property type="term" value="F:exopolyphosphatase activity"/>
    <property type="evidence" value="ECO:0007669"/>
    <property type="project" value="TreeGrafter"/>
</dbReference>
<evidence type="ECO:0000256" key="5">
    <source>
        <dbReference type="ARBA" id="ARBA00023211"/>
    </source>
</evidence>
<dbReference type="PANTHER" id="PTHR12112:SF47">
    <property type="entry name" value="EXOPOLYPHOSPHATASE PRUNE1"/>
    <property type="match status" value="1"/>
</dbReference>
<feature type="region of interest" description="Disordered" evidence="6">
    <location>
        <begin position="374"/>
        <end position="421"/>
    </location>
</feature>